<feature type="region of interest" description="Disordered" evidence="1">
    <location>
        <begin position="13"/>
        <end position="76"/>
    </location>
</feature>
<dbReference type="Proteomes" id="UP000230750">
    <property type="component" value="Unassembled WGS sequence"/>
</dbReference>
<dbReference type="GO" id="GO:0000492">
    <property type="term" value="P:box C/D snoRNP assembly"/>
    <property type="evidence" value="ECO:0007669"/>
    <property type="project" value="TreeGrafter"/>
</dbReference>
<reference evidence="3 4" key="1">
    <citation type="journal article" date="2017" name="PLoS Biol.">
        <title>The sea cucumber genome provides insights into morphological evolution and visceral regeneration.</title>
        <authorList>
            <person name="Zhang X."/>
            <person name="Sun L."/>
            <person name="Yuan J."/>
            <person name="Sun Y."/>
            <person name="Gao Y."/>
            <person name="Zhang L."/>
            <person name="Li S."/>
            <person name="Dai H."/>
            <person name="Hamel J.F."/>
            <person name="Liu C."/>
            <person name="Yu Y."/>
            <person name="Liu S."/>
            <person name="Lin W."/>
            <person name="Guo K."/>
            <person name="Jin S."/>
            <person name="Xu P."/>
            <person name="Storey K.B."/>
            <person name="Huan P."/>
            <person name="Zhang T."/>
            <person name="Zhou Y."/>
            <person name="Zhang J."/>
            <person name="Lin C."/>
            <person name="Li X."/>
            <person name="Xing L."/>
            <person name="Huo D."/>
            <person name="Sun M."/>
            <person name="Wang L."/>
            <person name="Mercier A."/>
            <person name="Li F."/>
            <person name="Yang H."/>
            <person name="Xiang J."/>
        </authorList>
    </citation>
    <scope>NUCLEOTIDE SEQUENCE [LARGE SCALE GENOMIC DNA]</scope>
    <source>
        <strain evidence="3">Shaxun</strain>
        <tissue evidence="3">Muscle</tissue>
    </source>
</reference>
<feature type="region of interest" description="Disordered" evidence="1">
    <location>
        <begin position="1489"/>
        <end position="1732"/>
    </location>
</feature>
<keyword evidence="4" id="KW-1185">Reference proteome</keyword>
<feature type="compositionally biased region" description="Polar residues" evidence="1">
    <location>
        <begin position="275"/>
        <end position="306"/>
    </location>
</feature>
<feature type="compositionally biased region" description="Polar residues" evidence="1">
    <location>
        <begin position="494"/>
        <end position="505"/>
    </location>
</feature>
<dbReference type="PANTHER" id="PTHR13309">
    <property type="entry name" value="NUCLEAR FRAGILE X MENTAL RETARDATION PROTEIN INTERACTING PROTEIN 1"/>
    <property type="match status" value="1"/>
</dbReference>
<proteinExistence type="predicted"/>
<feature type="compositionally biased region" description="Basic residues" evidence="1">
    <location>
        <begin position="1718"/>
        <end position="1732"/>
    </location>
</feature>
<feature type="domain" description="C2H2-type" evidence="2">
    <location>
        <begin position="924"/>
        <end position="944"/>
    </location>
</feature>
<organism evidence="3 4">
    <name type="scientific">Stichopus japonicus</name>
    <name type="common">Sea cucumber</name>
    <dbReference type="NCBI Taxonomy" id="307972"/>
    <lineage>
        <taxon>Eukaryota</taxon>
        <taxon>Metazoa</taxon>
        <taxon>Echinodermata</taxon>
        <taxon>Eleutherozoa</taxon>
        <taxon>Echinozoa</taxon>
        <taxon>Holothuroidea</taxon>
        <taxon>Aspidochirotacea</taxon>
        <taxon>Aspidochirotida</taxon>
        <taxon>Stichopodidae</taxon>
        <taxon>Apostichopus</taxon>
    </lineage>
</organism>
<feature type="compositionally biased region" description="Basic and acidic residues" evidence="1">
    <location>
        <begin position="1195"/>
        <end position="1211"/>
    </location>
</feature>
<dbReference type="PROSITE" id="PS00028">
    <property type="entry name" value="ZINC_FINGER_C2H2_1"/>
    <property type="match status" value="1"/>
</dbReference>
<feature type="compositionally biased region" description="Polar residues" evidence="1">
    <location>
        <begin position="376"/>
        <end position="386"/>
    </location>
</feature>
<dbReference type="InterPro" id="IPR013087">
    <property type="entry name" value="Znf_C2H2_type"/>
</dbReference>
<dbReference type="STRING" id="307972.A0A2G8LK75"/>
<evidence type="ECO:0000313" key="3">
    <source>
        <dbReference type="EMBL" id="PIK60635.1"/>
    </source>
</evidence>
<feature type="compositionally biased region" description="Basic and acidic residues" evidence="1">
    <location>
        <begin position="431"/>
        <end position="446"/>
    </location>
</feature>
<feature type="compositionally biased region" description="Pro residues" evidence="1">
    <location>
        <begin position="603"/>
        <end position="618"/>
    </location>
</feature>
<feature type="compositionally biased region" description="Basic and acidic residues" evidence="1">
    <location>
        <begin position="1044"/>
        <end position="1067"/>
    </location>
</feature>
<feature type="compositionally biased region" description="Polar residues" evidence="1">
    <location>
        <begin position="469"/>
        <end position="486"/>
    </location>
</feature>
<feature type="region of interest" description="Disordered" evidence="1">
    <location>
        <begin position="1228"/>
        <end position="1255"/>
    </location>
</feature>
<feature type="region of interest" description="Disordered" evidence="1">
    <location>
        <begin position="1029"/>
        <end position="1212"/>
    </location>
</feature>
<evidence type="ECO:0000259" key="2">
    <source>
        <dbReference type="PROSITE" id="PS00028"/>
    </source>
</evidence>
<feature type="compositionally biased region" description="Acidic residues" evidence="1">
    <location>
        <begin position="1183"/>
        <end position="1194"/>
    </location>
</feature>
<feature type="compositionally biased region" description="Pro residues" evidence="1">
    <location>
        <begin position="657"/>
        <end position="682"/>
    </location>
</feature>
<feature type="compositionally biased region" description="Polar residues" evidence="1">
    <location>
        <begin position="315"/>
        <end position="355"/>
    </location>
</feature>
<feature type="compositionally biased region" description="Polar residues" evidence="1">
    <location>
        <begin position="519"/>
        <end position="546"/>
    </location>
</feature>
<feature type="compositionally biased region" description="Acidic residues" evidence="1">
    <location>
        <begin position="1108"/>
        <end position="1125"/>
    </location>
</feature>
<feature type="region of interest" description="Disordered" evidence="1">
    <location>
        <begin position="1300"/>
        <end position="1476"/>
    </location>
</feature>
<feature type="compositionally biased region" description="Polar residues" evidence="1">
    <location>
        <begin position="36"/>
        <end position="52"/>
    </location>
</feature>
<feature type="compositionally biased region" description="Basic and acidic residues" evidence="1">
    <location>
        <begin position="1126"/>
        <end position="1182"/>
    </location>
</feature>
<feature type="compositionally biased region" description="Low complexity" evidence="1">
    <location>
        <begin position="356"/>
        <end position="375"/>
    </location>
</feature>
<evidence type="ECO:0000313" key="4">
    <source>
        <dbReference type="Proteomes" id="UP000230750"/>
    </source>
</evidence>
<feature type="compositionally biased region" description="Basic and acidic residues" evidence="1">
    <location>
        <begin position="734"/>
        <end position="744"/>
    </location>
</feature>
<feature type="compositionally biased region" description="Polar residues" evidence="1">
    <location>
        <begin position="126"/>
        <end position="148"/>
    </location>
</feature>
<feature type="region of interest" description="Disordered" evidence="1">
    <location>
        <begin position="267"/>
        <end position="885"/>
    </location>
</feature>
<protein>
    <submittedName>
        <fullName evidence="3">Nuclear fragile X mental retardation-interacting protein 1</fullName>
    </submittedName>
</protein>
<dbReference type="GO" id="GO:0003723">
    <property type="term" value="F:RNA binding"/>
    <property type="evidence" value="ECO:0007669"/>
    <property type="project" value="InterPro"/>
</dbReference>
<feature type="compositionally biased region" description="Low complexity" evidence="1">
    <location>
        <begin position="568"/>
        <end position="577"/>
    </location>
</feature>
<feature type="compositionally biased region" description="Low complexity" evidence="1">
    <location>
        <begin position="20"/>
        <end position="34"/>
    </location>
</feature>
<feature type="compositionally biased region" description="Low complexity" evidence="1">
    <location>
        <begin position="58"/>
        <end position="76"/>
    </location>
</feature>
<comment type="caution">
    <text evidence="3">The sequence shown here is derived from an EMBL/GenBank/DDBJ whole genome shotgun (WGS) entry which is preliminary data.</text>
</comment>
<feature type="region of interest" description="Disordered" evidence="1">
    <location>
        <begin position="115"/>
        <end position="148"/>
    </location>
</feature>
<feature type="region of interest" description="Disordered" evidence="1">
    <location>
        <begin position="177"/>
        <end position="237"/>
    </location>
</feature>
<feature type="compositionally biased region" description="Polar residues" evidence="1">
    <location>
        <begin position="448"/>
        <end position="460"/>
    </location>
</feature>
<name>A0A2G8LK75_STIJA</name>
<dbReference type="Pfam" id="PF10453">
    <property type="entry name" value="NUFIP1"/>
    <property type="match status" value="1"/>
</dbReference>
<evidence type="ECO:0000256" key="1">
    <source>
        <dbReference type="SAM" id="MobiDB-lite"/>
    </source>
</evidence>
<accession>A0A2G8LK75</accession>
<dbReference type="OrthoDB" id="273070at2759"/>
<feature type="compositionally biased region" description="Basic and acidic residues" evidence="1">
    <location>
        <begin position="1669"/>
        <end position="1710"/>
    </location>
</feature>
<dbReference type="PANTHER" id="PTHR13309:SF0">
    <property type="entry name" value="FMR1-INTERACTING PROTEIN NUFIP1"/>
    <property type="match status" value="1"/>
</dbReference>
<feature type="compositionally biased region" description="Basic and acidic residues" evidence="1">
    <location>
        <begin position="706"/>
        <end position="716"/>
    </location>
</feature>
<feature type="compositionally biased region" description="Polar residues" evidence="1">
    <location>
        <begin position="191"/>
        <end position="237"/>
    </location>
</feature>
<feature type="compositionally biased region" description="Acidic residues" evidence="1">
    <location>
        <begin position="1650"/>
        <end position="1668"/>
    </location>
</feature>
<dbReference type="InterPro" id="IPR019496">
    <property type="entry name" value="NUFIP1_cons_dom"/>
</dbReference>
<dbReference type="GO" id="GO:0005634">
    <property type="term" value="C:nucleus"/>
    <property type="evidence" value="ECO:0007669"/>
    <property type="project" value="TreeGrafter"/>
</dbReference>
<sequence>MAYQQNTYDYYSQYPTTQASSYSTYSDPSQSYPSENAYSTTSSGQDVASYQGQVYAGTDTNSTDYTSTSSANQGSYPYQSYSYASSYDNANVAGQSNYTDTQTSAPGVTYGSYSDYSQSNTSSSSVAQPTGNSQSQYYTPSQNQSQGQYYAGYTSTTTTTTTETNQPSNVAQYTQYVPHDSGGYENINKPPDQTSYSYNKTNETNNAGPNFNSHLQTQDWSKPNQGQGTSLGQSSAYSNAAPQNAYVSTQPQANAEHQQTDQSYYYNYNQTSTSGDGYNQGAAQISSQSDAYKPTQTQDYGSQSIYGSRPGDGFTQPNRSYVRNDQRSANVNQTYQAPSHTDWNTGNIASNQPTVSQFSSQSGSSWNSKNNQSNSAGSRFVSQYSQKGRENRNQFGQKSQNTAGSANSKFSAKGGYSPGIPSTETRTVPGDSRRQVDFRDKREPWHSQEIQQRGNGSKLSNLRPIMPSSYPSGANSKAQPVTNTRPEQTHLKQKSFNSSTGNHTNKVGKGDIGSDNKNARTQNYSSQSTGNIGKNLPQKLNKTQIGQGVKQVSAGQDKMGPKGPGPSSPRGLGPISSARSGHRSKRGHDQSQPMQHDKVAPCGPGPFSPRFPAAMPPRGPRHMQQRGNNWMPPRGPDHMMLTGPGPRQAGPFNMAPRGPPVRPHRGPVPMPPRVPLSMPPRGPGGMHSPKVGPPPHKRQHSMEGGGKFDKWSRRDPSPSPMQMGRPPFGPMAPHDNRFRFRTPNEGEMFGPRFRGHPNESFPGGPRGLRPRMPFRNRPPVPWGRAPPGFPPRPRGPHWQDVPDLGPQSPPPMLGHPRKRRRSSGSPHRGEPRPLMAVRPTNVPRDGPTLFDPRGHQSQPFHPESFRDLQPPKLPNKMSIPQFLGTKSGTFGKYLTEIKRKLKIEQHKSEAKIDAKKSQDVKFLCDVCQVGFKTKEEESEHRNQHKQCDVEGCRFEGIPKVLEIHKQQAHQPNIPAVKWSRDTDDVKAWLEERKRNFPTTANITAKKAVDEDKERVGAVLVTKEFGKMRGKKKKIVQTTEGGNEVTKEDETTKEKEVKEEVEAGEKEAMATSDEEGTSKGKIDEKGEVEMENTEQKEVEKNKIEGAVEEKEEENMTVDEDLTESDDKEVATENISDDKQDITDLTESNDKEVASENKSGGKEDISDLTESNDKEVATENKSGDQEDNTDLTESDDKEVATENKSGDKEDISVTKEVVFQRVKKEVVRRFKSGKGSKRDAWRNSQPIKKGVPAPGGRHSKVTLLEMLLAPEMRHERNLVLQCVRHTVNNDFFEPKEVAETKDVGFKDESIPPVPKETTASDEEQNVEIGTRAREEEEQDEGGKIDQGMSSSKLKDEDMNEADQIEDMACEEDGKVHQEEEEMRVLTGESVKDEANKSQMGGDGEGDASCSSGTMGLSVGVSVPKEKTLLIGEEKETSDLGDEKMMVDNHDDDDKESDADSEKWQLGTDEDIDASSGKDKVAAKLMEDKFVVVEDMDDSEEVGMPAEQKMETSEGQQEWKITEEVAASVDDDGDDDDDQGGIGEGLEEGTQEGTTHGGSEISTIEVIKEIGEPEDVEADTNKQKVDVEEQFEVRDEDMIRANDEIRVQGDAEEEVAKGTENSEEDEAQKECLTSETGDDLTNKSDGSNMKAADEEEQAVVDDDTEIDETVEKDEQKPKEEDDGKPTEEVEVQQGEKEKGKQEETTEEIDKSQELDVSSGVKPKRTSMRRSSRRKR</sequence>
<dbReference type="InterPro" id="IPR039136">
    <property type="entry name" value="NUFIP1-like"/>
</dbReference>
<feature type="compositionally biased region" description="Basic and acidic residues" evidence="1">
    <location>
        <begin position="1075"/>
        <end position="1107"/>
    </location>
</feature>
<feature type="compositionally biased region" description="Basic and acidic residues" evidence="1">
    <location>
        <begin position="1421"/>
        <end position="1446"/>
    </location>
</feature>
<feature type="compositionally biased region" description="Basic and acidic residues" evidence="1">
    <location>
        <begin position="508"/>
        <end position="518"/>
    </location>
</feature>
<dbReference type="EMBL" id="MRZV01000051">
    <property type="protein sequence ID" value="PIK60635.1"/>
    <property type="molecule type" value="Genomic_DNA"/>
</dbReference>
<feature type="compositionally biased region" description="Low complexity" evidence="1">
    <location>
        <begin position="115"/>
        <end position="125"/>
    </location>
</feature>
<gene>
    <name evidence="3" type="ORF">BSL78_02410</name>
</gene>
<feature type="compositionally biased region" description="Basic and acidic residues" evidence="1">
    <location>
        <begin position="1576"/>
        <end position="1614"/>
    </location>
</feature>
<feature type="compositionally biased region" description="Acidic residues" evidence="1">
    <location>
        <begin position="1355"/>
        <end position="1368"/>
    </location>
</feature>
<feature type="compositionally biased region" description="Acidic residues" evidence="1">
    <location>
        <begin position="1526"/>
        <end position="1547"/>
    </location>
</feature>
<feature type="compositionally biased region" description="Polar residues" evidence="1">
    <location>
        <begin position="393"/>
        <end position="410"/>
    </location>
</feature>